<dbReference type="AlphaFoldDB" id="A0A1G1XF40"/>
<proteinExistence type="predicted"/>
<accession>A0A1G1XF40</accession>
<comment type="caution">
    <text evidence="1">The sequence shown here is derived from an EMBL/GenBank/DDBJ whole genome shotgun (WGS) entry which is preliminary data.</text>
</comment>
<evidence type="ECO:0000313" key="1">
    <source>
        <dbReference type="EMBL" id="OGY37917.1"/>
    </source>
</evidence>
<protein>
    <submittedName>
        <fullName evidence="1">Uncharacterized protein</fullName>
    </submittedName>
</protein>
<dbReference type="Proteomes" id="UP000177941">
    <property type="component" value="Unassembled WGS sequence"/>
</dbReference>
<dbReference type="EMBL" id="MHHS01000002">
    <property type="protein sequence ID" value="OGY37917.1"/>
    <property type="molecule type" value="Genomic_DNA"/>
</dbReference>
<sequence length="191" mass="20639">MTLMVADQSLKTGYSKEVAIRLGVGPRTGREFLAALQSRGVMVTSEAEEMILPMSKDVFVGEGAIATVAASVQDLGYDHRVSYREICGTALANKRNLCPVELVLQWHLQVKCSLSDGAGIVFATEGIESKKTIRGVCGDSGIGIERVKNLQYLFCAKTSNGVPVLDVRSIVDPNPKKRAGWCPSTIFVFKS</sequence>
<reference evidence="1 2" key="1">
    <citation type="journal article" date="2016" name="Nat. Commun.">
        <title>Thousands of microbial genomes shed light on interconnected biogeochemical processes in an aquifer system.</title>
        <authorList>
            <person name="Anantharaman K."/>
            <person name="Brown C.T."/>
            <person name="Hug L.A."/>
            <person name="Sharon I."/>
            <person name="Castelle C.J."/>
            <person name="Probst A.J."/>
            <person name="Thomas B.C."/>
            <person name="Singh A."/>
            <person name="Wilkins M.J."/>
            <person name="Karaoz U."/>
            <person name="Brodie E.L."/>
            <person name="Williams K.H."/>
            <person name="Hubbard S.S."/>
            <person name="Banfield J.F."/>
        </authorList>
    </citation>
    <scope>NUCLEOTIDE SEQUENCE [LARGE SCALE GENOMIC DNA]</scope>
</reference>
<evidence type="ECO:0000313" key="2">
    <source>
        <dbReference type="Proteomes" id="UP000177941"/>
    </source>
</evidence>
<name>A0A1G1XF40_9BACT</name>
<gene>
    <name evidence="1" type="ORF">A3E36_02520</name>
</gene>
<organism evidence="1 2">
    <name type="scientific">Candidatus Andersenbacteria bacterium RIFCSPHIGHO2_12_FULL_45_11b</name>
    <dbReference type="NCBI Taxonomy" id="1797282"/>
    <lineage>
        <taxon>Bacteria</taxon>
        <taxon>Candidatus Anderseniibacteriota</taxon>
    </lineage>
</organism>